<evidence type="ECO:0000256" key="4">
    <source>
        <dbReference type="ARBA" id="ARBA00023098"/>
    </source>
</evidence>
<dbReference type="FunFam" id="3.20.20.190:FF:000084">
    <property type="match status" value="1"/>
</dbReference>
<evidence type="ECO:0000256" key="5">
    <source>
        <dbReference type="ARBA" id="ARBA00023224"/>
    </source>
</evidence>
<evidence type="ECO:0000256" key="7">
    <source>
        <dbReference type="SAM" id="MobiDB-lite"/>
    </source>
</evidence>
<evidence type="ECO:0000256" key="2">
    <source>
        <dbReference type="ARBA" id="ARBA00022801"/>
    </source>
</evidence>
<dbReference type="Gene3D" id="3.20.20.190">
    <property type="entry name" value="Phosphatidylinositol (PI) phosphodiesterase"/>
    <property type="match status" value="1"/>
</dbReference>
<dbReference type="GO" id="GO:0016042">
    <property type="term" value="P:lipid catabolic process"/>
    <property type="evidence" value="ECO:0007669"/>
    <property type="project" value="UniProtKB-KW"/>
</dbReference>
<dbReference type="CDD" id="cd13361">
    <property type="entry name" value="PH_PLC_beta"/>
    <property type="match status" value="1"/>
</dbReference>
<dbReference type="GO" id="GO:0005737">
    <property type="term" value="C:cytoplasm"/>
    <property type="evidence" value="ECO:0007669"/>
    <property type="project" value="TreeGrafter"/>
</dbReference>
<dbReference type="GO" id="GO:0005516">
    <property type="term" value="F:calmodulin binding"/>
    <property type="evidence" value="ECO:0007669"/>
    <property type="project" value="TreeGrafter"/>
</dbReference>
<dbReference type="SUPFAM" id="SSF50729">
    <property type="entry name" value="PH domain-like"/>
    <property type="match status" value="1"/>
</dbReference>
<feature type="region of interest" description="Disordered" evidence="7">
    <location>
        <begin position="462"/>
        <end position="495"/>
    </location>
</feature>
<dbReference type="PROSITE" id="PS50007">
    <property type="entry name" value="PIPLC_X_DOMAIN"/>
    <property type="match status" value="1"/>
</dbReference>
<dbReference type="EC" id="3.1.4.11" evidence="6"/>
<dbReference type="PANTHER" id="PTHR10336">
    <property type="entry name" value="PHOSPHOINOSITIDE-SPECIFIC PHOSPHOLIPASE C FAMILY PROTEIN"/>
    <property type="match status" value="1"/>
</dbReference>
<organism evidence="9 10">
    <name type="scientific">Synaphobranchus kaupii</name>
    <name type="common">Kaup's arrowtooth eel</name>
    <dbReference type="NCBI Taxonomy" id="118154"/>
    <lineage>
        <taxon>Eukaryota</taxon>
        <taxon>Metazoa</taxon>
        <taxon>Chordata</taxon>
        <taxon>Craniata</taxon>
        <taxon>Vertebrata</taxon>
        <taxon>Euteleostomi</taxon>
        <taxon>Actinopterygii</taxon>
        <taxon>Neopterygii</taxon>
        <taxon>Teleostei</taxon>
        <taxon>Anguilliformes</taxon>
        <taxon>Synaphobranchidae</taxon>
        <taxon>Synaphobranchus</taxon>
    </lineage>
</organism>
<comment type="caution">
    <text evidence="9">The sequence shown here is derived from an EMBL/GenBank/DDBJ whole genome shotgun (WGS) entry which is preliminary data.</text>
</comment>
<dbReference type="CDD" id="cd08591">
    <property type="entry name" value="PI-PLCc_beta"/>
    <property type="match status" value="1"/>
</dbReference>
<accession>A0A9Q1EFZ8</accession>
<keyword evidence="10" id="KW-1185">Reference proteome</keyword>
<dbReference type="SMART" id="SM00148">
    <property type="entry name" value="PLCXc"/>
    <property type="match status" value="1"/>
</dbReference>
<evidence type="ECO:0000256" key="3">
    <source>
        <dbReference type="ARBA" id="ARBA00022963"/>
    </source>
</evidence>
<keyword evidence="2 6" id="KW-0378">Hydrolase</keyword>
<dbReference type="GO" id="GO:0004435">
    <property type="term" value="F:phosphatidylinositol-4,5-bisphosphate phospholipase C activity"/>
    <property type="evidence" value="ECO:0007669"/>
    <property type="project" value="UniProtKB-EC"/>
</dbReference>
<dbReference type="OrthoDB" id="269822at2759"/>
<keyword evidence="5" id="KW-0807">Transducer</keyword>
<evidence type="ECO:0000313" key="9">
    <source>
        <dbReference type="EMBL" id="KAJ8338050.1"/>
    </source>
</evidence>
<dbReference type="Gene3D" id="1.10.238.10">
    <property type="entry name" value="EF-hand"/>
    <property type="match status" value="1"/>
</dbReference>
<dbReference type="Proteomes" id="UP001152622">
    <property type="component" value="Chromosome 18"/>
</dbReference>
<sequence length="495" mass="55939">MAGAKPGVHALQLKPVCVHQTLKKGSKFVKWDEEPTLVTLKVDPQGFFLYWTGANKEVDILDISLIRDTRTGKFAKMAKDPRVRDVGGIGGGCAEANLVTVVYGCDLVNVSFLNFQALQEDTAKVWTEELFKLATNILSQNASRLTFLQKAYTKLKLQLVQDKIPVKNFLKMFSDKKRVETALEQCGLIANKAEVMKPEDLTWEVFQTFLSNLCLRPEIDRIFVDLGSKGKPILSLDQMLDFLNKRQRDSRLNEVLYPPLKREQVRQLMENYEPNASQLERDQISLLCFSRYLEGEDNSIVPPERLDILDDMNQPLAHYFINSSHNTYLTVGQLTGPSSVEMYRQVLLTGCRCIELDCWKGRLPEEEPYITHGFTMTTEIPFKEVIEAIAESAFKTSPYPLILSFENHVDSAKQQAKMAEYCRTIFGDALLIDPLEKFPLVPGHPLPSPQDLMGRILIKNKKKHQHRVSSGGSARRRTVDGGDANEQASPNNGDS</sequence>
<dbReference type="EMBL" id="JAINUF010000018">
    <property type="protein sequence ID" value="KAJ8338050.1"/>
    <property type="molecule type" value="Genomic_DNA"/>
</dbReference>
<dbReference type="Pfam" id="PF17787">
    <property type="entry name" value="PH_14"/>
    <property type="match status" value="1"/>
</dbReference>
<dbReference type="InterPro" id="IPR000909">
    <property type="entry name" value="PLipase_C_PInositol-sp_X_dom"/>
</dbReference>
<comment type="catalytic activity">
    <reaction evidence="1 6">
        <text>a 1,2-diacyl-sn-glycero-3-phospho-(1D-myo-inositol-4,5-bisphosphate) + H2O = 1D-myo-inositol 1,4,5-trisphosphate + a 1,2-diacyl-sn-glycerol + H(+)</text>
        <dbReference type="Rhea" id="RHEA:33179"/>
        <dbReference type="ChEBI" id="CHEBI:15377"/>
        <dbReference type="ChEBI" id="CHEBI:15378"/>
        <dbReference type="ChEBI" id="CHEBI:17815"/>
        <dbReference type="ChEBI" id="CHEBI:58456"/>
        <dbReference type="ChEBI" id="CHEBI:203600"/>
        <dbReference type="EC" id="3.1.4.11"/>
    </reaction>
</comment>
<evidence type="ECO:0000256" key="1">
    <source>
        <dbReference type="ARBA" id="ARBA00001195"/>
    </source>
</evidence>
<dbReference type="InterPro" id="IPR011992">
    <property type="entry name" value="EF-hand-dom_pair"/>
</dbReference>
<dbReference type="GO" id="GO:0051209">
    <property type="term" value="P:release of sequestered calcium ion into cytosol"/>
    <property type="evidence" value="ECO:0007669"/>
    <property type="project" value="TreeGrafter"/>
</dbReference>
<dbReference type="InterPro" id="IPR001192">
    <property type="entry name" value="PI-PLC_fam"/>
</dbReference>
<evidence type="ECO:0000313" key="10">
    <source>
        <dbReference type="Proteomes" id="UP001152622"/>
    </source>
</evidence>
<dbReference type="GO" id="GO:0007186">
    <property type="term" value="P:G protein-coupled receptor signaling pathway"/>
    <property type="evidence" value="ECO:0007669"/>
    <property type="project" value="TreeGrafter"/>
</dbReference>
<dbReference type="InterPro" id="IPR053945">
    <property type="entry name" value="PLCB1-4-like_EFh"/>
</dbReference>
<dbReference type="Pfam" id="PF22631">
    <property type="entry name" value="PLCB1-4-like_EFh"/>
    <property type="match status" value="1"/>
</dbReference>
<dbReference type="AlphaFoldDB" id="A0A9Q1EFZ8"/>
<dbReference type="GO" id="GO:0046488">
    <property type="term" value="P:phosphatidylinositol metabolic process"/>
    <property type="evidence" value="ECO:0007669"/>
    <property type="project" value="TreeGrafter"/>
</dbReference>
<dbReference type="FunFam" id="1.10.238.10:FF:000048">
    <property type="entry name" value="1-phosphatidylinositol 4,5-bisphosphate phosphodiesterase"/>
    <property type="match status" value="1"/>
</dbReference>
<dbReference type="InterPro" id="IPR017946">
    <property type="entry name" value="PLC-like_Pdiesterase_TIM-brl"/>
</dbReference>
<evidence type="ECO:0000256" key="6">
    <source>
        <dbReference type="RuleBase" id="RU361133"/>
    </source>
</evidence>
<proteinExistence type="predicted"/>
<feature type="compositionally biased region" description="Polar residues" evidence="7">
    <location>
        <begin position="486"/>
        <end position="495"/>
    </location>
</feature>
<feature type="domain" description="Phosphatidylinositol-specific phospholipase C X" evidence="8">
    <location>
        <begin position="310"/>
        <end position="461"/>
    </location>
</feature>
<gene>
    <name evidence="9" type="ORF">SKAU_G00370160</name>
</gene>
<dbReference type="SUPFAM" id="SSF51695">
    <property type="entry name" value="PLC-like phosphodiesterases"/>
    <property type="match status" value="1"/>
</dbReference>
<dbReference type="InterPro" id="IPR037862">
    <property type="entry name" value="PLC-beta_PH"/>
</dbReference>
<dbReference type="Pfam" id="PF00388">
    <property type="entry name" value="PI-PLC-X"/>
    <property type="match status" value="1"/>
</dbReference>
<keyword evidence="4 6" id="KW-0443">Lipid metabolism</keyword>
<dbReference type="PRINTS" id="PR00390">
    <property type="entry name" value="PHPHLIPASEC"/>
</dbReference>
<protein>
    <recommendedName>
        <fullName evidence="6">Phosphoinositide phospholipase C</fullName>
        <ecNumber evidence="6">3.1.4.11</ecNumber>
    </recommendedName>
</protein>
<dbReference type="Gene3D" id="2.30.29.240">
    <property type="match status" value="1"/>
</dbReference>
<dbReference type="PANTHER" id="PTHR10336:SF11">
    <property type="entry name" value="1-PHOSPHATIDYLINOSITOL 4,5-BISPHOSPHATE PHOSPHODIESTERASE BETA-3"/>
    <property type="match status" value="1"/>
</dbReference>
<dbReference type="GO" id="GO:0048015">
    <property type="term" value="P:phosphatidylinositol-mediated signaling"/>
    <property type="evidence" value="ECO:0007669"/>
    <property type="project" value="TreeGrafter"/>
</dbReference>
<keyword evidence="3 6" id="KW-0442">Lipid degradation</keyword>
<dbReference type="SUPFAM" id="SSF47473">
    <property type="entry name" value="EF-hand"/>
    <property type="match status" value="1"/>
</dbReference>
<evidence type="ECO:0000259" key="8">
    <source>
        <dbReference type="SMART" id="SM00148"/>
    </source>
</evidence>
<reference evidence="9" key="1">
    <citation type="journal article" date="2023" name="Science">
        <title>Genome structures resolve the early diversification of teleost fishes.</title>
        <authorList>
            <person name="Parey E."/>
            <person name="Louis A."/>
            <person name="Montfort J."/>
            <person name="Bouchez O."/>
            <person name="Roques C."/>
            <person name="Iampietro C."/>
            <person name="Lluch J."/>
            <person name="Castinel A."/>
            <person name="Donnadieu C."/>
            <person name="Desvignes T."/>
            <person name="Floi Bucao C."/>
            <person name="Jouanno E."/>
            <person name="Wen M."/>
            <person name="Mejri S."/>
            <person name="Dirks R."/>
            <person name="Jansen H."/>
            <person name="Henkel C."/>
            <person name="Chen W.J."/>
            <person name="Zahm M."/>
            <person name="Cabau C."/>
            <person name="Klopp C."/>
            <person name="Thompson A.W."/>
            <person name="Robinson-Rechavi M."/>
            <person name="Braasch I."/>
            <person name="Lecointre G."/>
            <person name="Bobe J."/>
            <person name="Postlethwait J.H."/>
            <person name="Berthelot C."/>
            <person name="Roest Crollius H."/>
            <person name="Guiguen Y."/>
        </authorList>
    </citation>
    <scope>NUCLEOTIDE SEQUENCE</scope>
    <source>
        <strain evidence="9">WJC10195</strain>
    </source>
</reference>
<name>A0A9Q1EFZ8_SYNKA</name>